<feature type="signal peptide" evidence="2">
    <location>
        <begin position="1"/>
        <end position="30"/>
    </location>
</feature>
<protein>
    <submittedName>
        <fullName evidence="4">Outer membrane lipoprotein-sorting protein</fullName>
    </submittedName>
</protein>
<dbReference type="InterPro" id="IPR033399">
    <property type="entry name" value="TP_0789-like"/>
</dbReference>
<dbReference type="SUPFAM" id="SSF89392">
    <property type="entry name" value="Prokaryotic lipoproteins and lipoprotein localization factors"/>
    <property type="match status" value="1"/>
</dbReference>
<dbReference type="Gene3D" id="2.50.20.10">
    <property type="entry name" value="Lipoprotein localisation LolA/LolB/LppX"/>
    <property type="match status" value="1"/>
</dbReference>
<reference evidence="4 5" key="1">
    <citation type="submission" date="2018-01" db="EMBL/GenBank/DDBJ databases">
        <title>Genomic Encyclopedia of Type Strains, Phase III (KMG-III): the genomes of soil and plant-associated and newly described type strains.</title>
        <authorList>
            <person name="Whitman W."/>
        </authorList>
    </citation>
    <scope>NUCLEOTIDE SEQUENCE [LARGE SCALE GENOMIC DNA]</scope>
    <source>
        <strain evidence="4 5">JCM 18070</strain>
    </source>
</reference>
<dbReference type="Pfam" id="PF17131">
    <property type="entry name" value="LolA_like"/>
    <property type="match status" value="1"/>
</dbReference>
<dbReference type="CDD" id="cd16329">
    <property type="entry name" value="LolA_like"/>
    <property type="match status" value="1"/>
</dbReference>
<evidence type="ECO:0000259" key="3">
    <source>
        <dbReference type="Pfam" id="PF17131"/>
    </source>
</evidence>
<name>A0A2S4MA31_9BURK</name>
<evidence type="ECO:0000313" key="5">
    <source>
        <dbReference type="Proteomes" id="UP000237381"/>
    </source>
</evidence>
<sequence length="255" mass="28503">MKRTMKLAIKRIFGFAGLLASLAMVAAAHASLTPHEILKAADEARGNVAGVSWQVSVQSTENNEVLDDMSYEIKARGFDVSGLSLAPPKSRGQKLLMLSSSMWFYKPGLSKPVPISQRQKLLGDAAYGDIASTNYAEDYEANQLPDETVDGDDCYVFDLKAKSDKTTYDRIKYWVSKKRLLGVMAEYYTVSGKKFKSSTMDYGNQIRVDGQVRPFISRITFHSTLMNSDITYLNLSNPQISALPDYVFDLNLFMR</sequence>
<evidence type="ECO:0000313" key="4">
    <source>
        <dbReference type="EMBL" id="POR51598.1"/>
    </source>
</evidence>
<proteinExistence type="predicted"/>
<dbReference type="InterPro" id="IPR029046">
    <property type="entry name" value="LolA/LolB/LppX"/>
</dbReference>
<dbReference type="OrthoDB" id="368800at2"/>
<dbReference type="EMBL" id="PQGA01000006">
    <property type="protein sequence ID" value="POR51598.1"/>
    <property type="molecule type" value="Genomic_DNA"/>
</dbReference>
<organism evidence="4 5">
    <name type="scientific">Paraburkholderia eburnea</name>
    <dbReference type="NCBI Taxonomy" id="1189126"/>
    <lineage>
        <taxon>Bacteria</taxon>
        <taxon>Pseudomonadati</taxon>
        <taxon>Pseudomonadota</taxon>
        <taxon>Betaproteobacteria</taxon>
        <taxon>Burkholderiales</taxon>
        <taxon>Burkholderiaceae</taxon>
        <taxon>Paraburkholderia</taxon>
    </lineage>
</organism>
<dbReference type="AlphaFoldDB" id="A0A2S4MA31"/>
<comment type="caution">
    <text evidence="4">The sequence shown here is derived from an EMBL/GenBank/DDBJ whole genome shotgun (WGS) entry which is preliminary data.</text>
</comment>
<feature type="chain" id="PRO_5015435476" evidence="2">
    <location>
        <begin position="31"/>
        <end position="255"/>
    </location>
</feature>
<accession>A0A2S4MA31</accession>
<evidence type="ECO:0000256" key="1">
    <source>
        <dbReference type="ARBA" id="ARBA00022729"/>
    </source>
</evidence>
<keyword evidence="5" id="KW-1185">Reference proteome</keyword>
<keyword evidence="4" id="KW-0449">Lipoprotein</keyword>
<keyword evidence="1 2" id="KW-0732">Signal</keyword>
<evidence type="ECO:0000256" key="2">
    <source>
        <dbReference type="SAM" id="SignalP"/>
    </source>
</evidence>
<gene>
    <name evidence="4" type="ORF">B0G62_106132</name>
</gene>
<dbReference type="RefSeq" id="WP_103704841.1">
    <property type="nucleotide sequence ID" value="NZ_PQGA01000006.1"/>
</dbReference>
<dbReference type="PIRSF" id="PIRSF028205">
    <property type="entry name" value="UCP028205"/>
    <property type="match status" value="1"/>
</dbReference>
<dbReference type="InterPro" id="IPR011220">
    <property type="entry name" value="UCP028205"/>
</dbReference>
<dbReference type="Proteomes" id="UP000237381">
    <property type="component" value="Unassembled WGS sequence"/>
</dbReference>
<feature type="domain" description="Uncharacterized protein TP-0789" evidence="3">
    <location>
        <begin position="85"/>
        <end position="251"/>
    </location>
</feature>